<dbReference type="GO" id="GO:0008270">
    <property type="term" value="F:zinc ion binding"/>
    <property type="evidence" value="ECO:0007669"/>
    <property type="project" value="UniProtKB-KW"/>
</dbReference>
<evidence type="ECO:0000256" key="4">
    <source>
        <dbReference type="PROSITE-ProRule" id="PRU00723"/>
    </source>
</evidence>
<dbReference type="SUPFAM" id="SSF90229">
    <property type="entry name" value="CCCH zinc finger"/>
    <property type="match status" value="1"/>
</dbReference>
<evidence type="ECO:0000313" key="7">
    <source>
        <dbReference type="Proteomes" id="UP000673552"/>
    </source>
</evidence>
<dbReference type="KEGG" id="lmat:92511414"/>
<evidence type="ECO:0000313" key="6">
    <source>
        <dbReference type="EMBL" id="KAG5467099.1"/>
    </source>
</evidence>
<reference evidence="7" key="2">
    <citation type="journal article" date="2021" name="Sci. Data">
        <title>Chromosome-scale genome sequencing, assembly and annotation of six genomes from subfamily Leishmaniinae.</title>
        <authorList>
            <person name="Almutairi H."/>
            <person name="Urbaniak M.D."/>
            <person name="Bates M.D."/>
            <person name="Jariyapan N."/>
            <person name="Kwakye-Nuako G."/>
            <person name="Thomaz Soccol V."/>
            <person name="Al-Salem W.S."/>
            <person name="Dillon R.J."/>
            <person name="Bates P.A."/>
            <person name="Gatherer D."/>
        </authorList>
    </citation>
    <scope>NUCLEOTIDE SEQUENCE [LARGE SCALE GENOMIC DNA]</scope>
</reference>
<dbReference type="PROSITE" id="PS50103">
    <property type="entry name" value="ZF_C3H1"/>
    <property type="match status" value="1"/>
</dbReference>
<feature type="zinc finger region" description="C3H1-type" evidence="4">
    <location>
        <begin position="20"/>
        <end position="48"/>
    </location>
</feature>
<organism evidence="6 7">
    <name type="scientific">Leishmania martiniquensis</name>
    <dbReference type="NCBI Taxonomy" id="1580590"/>
    <lineage>
        <taxon>Eukaryota</taxon>
        <taxon>Discoba</taxon>
        <taxon>Euglenozoa</taxon>
        <taxon>Kinetoplastea</taxon>
        <taxon>Metakinetoplastina</taxon>
        <taxon>Trypanosomatida</taxon>
        <taxon>Trypanosomatidae</taxon>
        <taxon>Leishmaniinae</taxon>
        <taxon>Leishmania</taxon>
    </lineage>
</organism>
<evidence type="ECO:0000259" key="5">
    <source>
        <dbReference type="PROSITE" id="PS50103"/>
    </source>
</evidence>
<dbReference type="InterPro" id="IPR036855">
    <property type="entry name" value="Znf_CCCH_sf"/>
</dbReference>
<dbReference type="EMBL" id="JAFEUZ010000035">
    <property type="protein sequence ID" value="KAG5467099.1"/>
    <property type="molecule type" value="Genomic_DNA"/>
</dbReference>
<evidence type="ECO:0000256" key="3">
    <source>
        <dbReference type="ARBA" id="ARBA00022833"/>
    </source>
</evidence>
<feature type="domain" description="C3H1-type" evidence="5">
    <location>
        <begin position="20"/>
        <end position="48"/>
    </location>
</feature>
<keyword evidence="1 4" id="KW-0479">Metal-binding</keyword>
<sequence length="253" mass="27973">MSQQLWTPDQRRQQIAEFLRNKGVICRDFLLTGRCSRSPTCPYMHVANGETRPVPWSVCTFFTQCKCLRDGCSFFHGTQAQLEELHASGAPVYRPQDYMKVAVPPAEYLNPDGSIATHLPISALPVAPALHMVPEATVPHESNVNSFQPVVLMQPNAPAIAPAIFASQSRASHFAFYTNAPLASQMHTGSTTTVFQPTLHAVQPTAYYQPTNAPLPQSQQQYAPLPQFNASPYQPPPPQQSHGGHVYFHIQPQ</sequence>
<proteinExistence type="predicted"/>
<keyword evidence="7" id="KW-1185">Reference proteome</keyword>
<accession>A0A836G661</accession>
<dbReference type="OrthoDB" id="410307at2759"/>
<dbReference type="GeneID" id="92511414"/>
<evidence type="ECO:0000256" key="1">
    <source>
        <dbReference type="ARBA" id="ARBA00022723"/>
    </source>
</evidence>
<reference evidence="7" key="1">
    <citation type="journal article" date="2021" name="Microbiol. Resour. Announc.">
        <title>LGAAP: Leishmaniinae Genome Assembly and Annotation Pipeline.</title>
        <authorList>
            <person name="Almutairi H."/>
            <person name="Urbaniak M.D."/>
            <person name="Bates M.D."/>
            <person name="Jariyapan N."/>
            <person name="Kwakye-Nuako G."/>
            <person name="Thomaz-Soccol V."/>
            <person name="Al-Salem W.S."/>
            <person name="Dillon R.J."/>
            <person name="Bates P.A."/>
            <person name="Gatherer D."/>
        </authorList>
    </citation>
    <scope>NUCLEOTIDE SEQUENCE [LARGE SCALE GENOMIC DNA]</scope>
</reference>
<dbReference type="Proteomes" id="UP000673552">
    <property type="component" value="Unassembled WGS sequence"/>
</dbReference>
<dbReference type="SMART" id="SM00356">
    <property type="entry name" value="ZnF_C3H1"/>
    <property type="match status" value="1"/>
</dbReference>
<keyword evidence="2 4" id="KW-0863">Zinc-finger</keyword>
<dbReference type="AlphaFoldDB" id="A0A836G661"/>
<dbReference type="InterPro" id="IPR000571">
    <property type="entry name" value="Znf_CCCH"/>
</dbReference>
<dbReference type="RefSeq" id="XP_067175007.1">
    <property type="nucleotide sequence ID" value="XM_067318902.1"/>
</dbReference>
<comment type="caution">
    <text evidence="6">The sequence shown here is derived from an EMBL/GenBank/DDBJ whole genome shotgun (WGS) entry which is preliminary data.</text>
</comment>
<protein>
    <recommendedName>
        <fullName evidence="5">C3H1-type domain-containing protein</fullName>
    </recommendedName>
</protein>
<dbReference type="Gene3D" id="3.30.1370.210">
    <property type="match status" value="1"/>
</dbReference>
<keyword evidence="3 4" id="KW-0862">Zinc</keyword>
<dbReference type="Pfam" id="PF00642">
    <property type="entry name" value="zf-CCCH"/>
    <property type="match status" value="1"/>
</dbReference>
<gene>
    <name evidence="6" type="ORF">LSCM1_01280</name>
</gene>
<name>A0A836G661_9TRYP</name>
<evidence type="ECO:0000256" key="2">
    <source>
        <dbReference type="ARBA" id="ARBA00022771"/>
    </source>
</evidence>